<gene>
    <name evidence="4" type="ORF">SAMN05216180_0164</name>
</gene>
<keyword evidence="5" id="KW-1185">Reference proteome</keyword>
<evidence type="ECO:0000313" key="5">
    <source>
        <dbReference type="Proteomes" id="UP000199158"/>
    </source>
</evidence>
<protein>
    <submittedName>
        <fullName evidence="4">Uncharacterized protein</fullName>
    </submittedName>
</protein>
<feature type="domain" description="Alcohol dehydrogenase iron-type/glycerol dehydrogenase GldA" evidence="2">
    <location>
        <begin position="9"/>
        <end position="177"/>
    </location>
</feature>
<dbReference type="GO" id="GO:0005829">
    <property type="term" value="C:cytosol"/>
    <property type="evidence" value="ECO:0007669"/>
    <property type="project" value="TreeGrafter"/>
</dbReference>
<dbReference type="InterPro" id="IPR001670">
    <property type="entry name" value="ADH_Fe/GldA"/>
</dbReference>
<dbReference type="Gene3D" id="1.20.1090.10">
    <property type="entry name" value="Dehydroquinate synthase-like - alpha domain"/>
    <property type="match status" value="1"/>
</dbReference>
<dbReference type="GO" id="GO:0046872">
    <property type="term" value="F:metal ion binding"/>
    <property type="evidence" value="ECO:0007669"/>
    <property type="project" value="InterPro"/>
</dbReference>
<dbReference type="FunFam" id="3.40.50.1970:FF:000003">
    <property type="entry name" value="Alcohol dehydrogenase, iron-containing"/>
    <property type="match status" value="1"/>
</dbReference>
<evidence type="ECO:0000313" key="4">
    <source>
        <dbReference type="EMBL" id="SEM48008.1"/>
    </source>
</evidence>
<sequence length="387" mass="42759">MINFTYYNPARIIFGKGTEDQVGSEMKKLGSRVLFVYGGGSIKRIGLYDKVVKALNDAGIYFTELSGVKPNPRLGLVNEGIRLCKEQKLDSVLVVGGGSSIDTGKAVAAGALYNGDVWDFFEGKADVQQALPVGVVLTIPAAGSESSDGSVITKEDGLLKRSFGSEHVIPKFAIMNPEFTYSLPDYQTACGASDILAHLMERYFTKVDHVDFTDRLIEATMKTIINNTPLVLANPTDYHARAEVMWAGTVAHNNLLNTGRIGDWASHHIEHELSAIYDIAHGAGLAIVFPAWQKYVCHEDMDRFVQFAVRVFDVDFAFGEKELIVAEGIRRLERWYKEIGMPTRLSDVSIDDKNLRIMAEKCCANGPDGNFKKLTADDVYEIYKLAL</sequence>
<dbReference type="InterPro" id="IPR018211">
    <property type="entry name" value="ADH_Fe_CS"/>
</dbReference>
<evidence type="ECO:0000256" key="1">
    <source>
        <dbReference type="ARBA" id="ARBA00023002"/>
    </source>
</evidence>
<dbReference type="Pfam" id="PF25137">
    <property type="entry name" value="ADH_Fe_C"/>
    <property type="match status" value="1"/>
</dbReference>
<dbReference type="GO" id="GO:1990362">
    <property type="term" value="F:butanol dehydrogenase (NAD+) activity"/>
    <property type="evidence" value="ECO:0007669"/>
    <property type="project" value="InterPro"/>
</dbReference>
<feature type="domain" description="Fe-containing alcohol dehydrogenase-like C-terminal" evidence="3">
    <location>
        <begin position="189"/>
        <end position="386"/>
    </location>
</feature>
<accession>A0A1H7YRU1</accession>
<dbReference type="PANTHER" id="PTHR43633:SF1">
    <property type="entry name" value="ALCOHOL DEHYDROGENASE YQHD"/>
    <property type="match status" value="1"/>
</dbReference>
<dbReference type="Pfam" id="PF00465">
    <property type="entry name" value="Fe-ADH"/>
    <property type="match status" value="1"/>
</dbReference>
<reference evidence="4 5" key="1">
    <citation type="submission" date="2016-10" db="EMBL/GenBank/DDBJ databases">
        <authorList>
            <person name="de Groot N.N."/>
        </authorList>
    </citation>
    <scope>NUCLEOTIDE SEQUENCE [LARGE SCALE GENOMIC DNA]</scope>
    <source>
        <strain evidence="4 5">CGMCC 1.5070</strain>
    </source>
</reference>
<dbReference type="GO" id="GO:1990002">
    <property type="term" value="F:methylglyoxal reductase (NADPH) (acetol producing) activity"/>
    <property type="evidence" value="ECO:0007669"/>
    <property type="project" value="TreeGrafter"/>
</dbReference>
<dbReference type="InterPro" id="IPR056798">
    <property type="entry name" value="ADH_Fe_C"/>
</dbReference>
<dbReference type="InterPro" id="IPR044731">
    <property type="entry name" value="BDH-like"/>
</dbReference>
<dbReference type="EMBL" id="FOCG01000001">
    <property type="protein sequence ID" value="SEM48008.1"/>
    <property type="molecule type" value="Genomic_DNA"/>
</dbReference>
<dbReference type="SUPFAM" id="SSF56796">
    <property type="entry name" value="Dehydroquinate synthase-like"/>
    <property type="match status" value="1"/>
</dbReference>
<dbReference type="GO" id="GO:0008106">
    <property type="term" value="F:alcohol dehydrogenase (NADP+) activity"/>
    <property type="evidence" value="ECO:0007669"/>
    <property type="project" value="TreeGrafter"/>
</dbReference>
<evidence type="ECO:0000259" key="2">
    <source>
        <dbReference type="Pfam" id="PF00465"/>
    </source>
</evidence>
<proteinExistence type="predicted"/>
<keyword evidence="1" id="KW-0560">Oxidoreductase</keyword>
<dbReference type="AlphaFoldDB" id="A0A1H7YRU1"/>
<dbReference type="Gene3D" id="3.40.50.1970">
    <property type="match status" value="1"/>
</dbReference>
<organism evidence="4 5">
    <name type="scientific">Hydrogenoanaerobacterium saccharovorans</name>
    <dbReference type="NCBI Taxonomy" id="474960"/>
    <lineage>
        <taxon>Bacteria</taxon>
        <taxon>Bacillati</taxon>
        <taxon>Bacillota</taxon>
        <taxon>Clostridia</taxon>
        <taxon>Eubacteriales</taxon>
        <taxon>Oscillospiraceae</taxon>
        <taxon>Hydrogenoanaerobacterium</taxon>
    </lineage>
</organism>
<name>A0A1H7YRU1_9FIRM</name>
<dbReference type="PANTHER" id="PTHR43633">
    <property type="entry name" value="ALCOHOL DEHYDROGENASE YQHD"/>
    <property type="match status" value="1"/>
</dbReference>
<dbReference type="STRING" id="474960.SAMN05216180_0164"/>
<dbReference type="Proteomes" id="UP000199158">
    <property type="component" value="Unassembled WGS sequence"/>
</dbReference>
<dbReference type="PROSITE" id="PS00060">
    <property type="entry name" value="ADH_IRON_2"/>
    <property type="match status" value="1"/>
</dbReference>
<dbReference type="CDD" id="cd08187">
    <property type="entry name" value="BDH"/>
    <property type="match status" value="1"/>
</dbReference>
<evidence type="ECO:0000259" key="3">
    <source>
        <dbReference type="Pfam" id="PF25137"/>
    </source>
</evidence>
<dbReference type="RefSeq" id="WP_092750707.1">
    <property type="nucleotide sequence ID" value="NZ_FOCG01000001.1"/>
</dbReference>
<dbReference type="OrthoDB" id="9801156at2"/>